<dbReference type="PROSITE" id="PS50050">
    <property type="entry name" value="TNFR_NGFR_2"/>
    <property type="match status" value="3"/>
</dbReference>
<feature type="domain" description="TNFR-Cys" evidence="10">
    <location>
        <begin position="144"/>
        <end position="181"/>
    </location>
</feature>
<dbReference type="GO" id="GO:0009986">
    <property type="term" value="C:cell surface"/>
    <property type="evidence" value="ECO:0007669"/>
    <property type="project" value="TreeGrafter"/>
</dbReference>
<dbReference type="Proteomes" id="UP001163046">
    <property type="component" value="Unassembled WGS sequence"/>
</dbReference>
<comment type="caution">
    <text evidence="11">The sequence shown here is derived from an EMBL/GenBank/DDBJ whole genome shotgun (WGS) entry which is preliminary data.</text>
</comment>
<feature type="disulfide bond" evidence="6">
    <location>
        <begin position="161"/>
        <end position="174"/>
    </location>
</feature>
<dbReference type="GO" id="GO:0006915">
    <property type="term" value="P:apoptotic process"/>
    <property type="evidence" value="ECO:0007669"/>
    <property type="project" value="UniProtKB-KW"/>
</dbReference>
<keyword evidence="12" id="KW-1185">Reference proteome</keyword>
<sequence length="408" mass="45658">MRILAFLSFLSWVSLVYSINCTENQFESLKTPGLCCKLCSAGEFMSKECNQAGIETTCLVCPKNEFTRTPNNLSSCKKCRDVSACDGGRHPVQDCTPTSDIQCACPVNKYWNTHTFWCEECTVCERGERLISPCETYKNAVCEKCQQGTYVNISSNNCVPCSYCSKGETVIQECIWQDTICKKVNAETITPPQQTCPPALTTDPDQQVLQSQVAQSTTEPRSQKDYRSQSPVSCEKRTFSDWVTWLLLGVVVIQSLFVVFIFSIRLIKRKPMCLNNKIQTPKGTAGGDVPKGSVAFNGKPVQTIQENNIMFNTTSADVTEKLAEFLNSKSVKNWKKLAGMMGYNSVFTANLELTPTEACQKLLQDWQQKSGTTVYVLYCLLQDLDRDDAMAVLWPLLQVKQSSESEMV</sequence>
<evidence type="ECO:0000256" key="2">
    <source>
        <dbReference type="ARBA" id="ARBA00022729"/>
    </source>
</evidence>
<protein>
    <recommendedName>
        <fullName evidence="13">Tumor necrosis factor receptor superfamily member 16-like</fullName>
    </recommendedName>
</protein>
<feature type="disulfide bond" evidence="6">
    <location>
        <begin position="61"/>
        <end position="76"/>
    </location>
</feature>
<evidence type="ECO:0000256" key="4">
    <source>
        <dbReference type="ARBA" id="ARBA00023157"/>
    </source>
</evidence>
<keyword evidence="4 6" id="KW-1015">Disulfide bond</keyword>
<evidence type="ECO:0000256" key="3">
    <source>
        <dbReference type="ARBA" id="ARBA00022737"/>
    </source>
</evidence>
<dbReference type="SMART" id="SM00208">
    <property type="entry name" value="TNFR"/>
    <property type="match status" value="4"/>
</dbReference>
<evidence type="ECO:0000313" key="11">
    <source>
        <dbReference type="EMBL" id="KAJ7393224.1"/>
    </source>
</evidence>
<dbReference type="PANTHER" id="PTHR46605:SF2">
    <property type="entry name" value="TNFR-CYS DOMAIN-CONTAINING PROTEIN"/>
    <property type="match status" value="1"/>
</dbReference>
<keyword evidence="7" id="KW-0472">Membrane</keyword>
<evidence type="ECO:0008006" key="13">
    <source>
        <dbReference type="Google" id="ProtNLM"/>
    </source>
</evidence>
<dbReference type="GO" id="GO:0005886">
    <property type="term" value="C:plasma membrane"/>
    <property type="evidence" value="ECO:0007669"/>
    <property type="project" value="TreeGrafter"/>
</dbReference>
<dbReference type="GO" id="GO:0048406">
    <property type="term" value="F:nerve growth factor binding"/>
    <property type="evidence" value="ECO:0007669"/>
    <property type="project" value="TreeGrafter"/>
</dbReference>
<evidence type="ECO:0000259" key="10">
    <source>
        <dbReference type="PROSITE" id="PS50050"/>
    </source>
</evidence>
<dbReference type="InterPro" id="IPR011029">
    <property type="entry name" value="DEATH-like_dom_sf"/>
</dbReference>
<dbReference type="OrthoDB" id="10061577at2759"/>
<feature type="disulfide bond" evidence="6">
    <location>
        <begin position="121"/>
        <end position="134"/>
    </location>
</feature>
<dbReference type="Pfam" id="PF00020">
    <property type="entry name" value="TNFR_c6"/>
    <property type="match status" value="3"/>
</dbReference>
<evidence type="ECO:0000259" key="9">
    <source>
        <dbReference type="PROSITE" id="PS50017"/>
    </source>
</evidence>
<feature type="chain" id="PRO_5040907317" description="Tumor necrosis factor receptor superfamily member 16-like" evidence="8">
    <location>
        <begin position="19"/>
        <end position="408"/>
    </location>
</feature>
<feature type="repeat" description="TNFR-Cys" evidence="6">
    <location>
        <begin position="104"/>
        <end position="142"/>
    </location>
</feature>
<keyword evidence="7" id="KW-1133">Transmembrane helix</keyword>
<keyword evidence="5" id="KW-0325">Glycoprotein</keyword>
<organism evidence="11 12">
    <name type="scientific">Desmophyllum pertusum</name>
    <dbReference type="NCBI Taxonomy" id="174260"/>
    <lineage>
        <taxon>Eukaryota</taxon>
        <taxon>Metazoa</taxon>
        <taxon>Cnidaria</taxon>
        <taxon>Anthozoa</taxon>
        <taxon>Hexacorallia</taxon>
        <taxon>Scleractinia</taxon>
        <taxon>Caryophylliina</taxon>
        <taxon>Caryophylliidae</taxon>
        <taxon>Desmophyllum</taxon>
    </lineage>
</organism>
<accession>A0A9X0DCP8</accession>
<gene>
    <name evidence="11" type="ORF">OS493_006193</name>
</gene>
<feature type="repeat" description="TNFR-Cys" evidence="6">
    <location>
        <begin position="60"/>
        <end position="103"/>
    </location>
</feature>
<feature type="domain" description="TNFR-Cys" evidence="10">
    <location>
        <begin position="104"/>
        <end position="142"/>
    </location>
</feature>
<dbReference type="EMBL" id="MU825398">
    <property type="protein sequence ID" value="KAJ7393224.1"/>
    <property type="molecule type" value="Genomic_DNA"/>
</dbReference>
<keyword evidence="3" id="KW-0677">Repeat</keyword>
<evidence type="ECO:0000313" key="12">
    <source>
        <dbReference type="Proteomes" id="UP001163046"/>
    </source>
</evidence>
<dbReference type="GO" id="GO:0005035">
    <property type="term" value="F:death receptor activity"/>
    <property type="evidence" value="ECO:0007669"/>
    <property type="project" value="TreeGrafter"/>
</dbReference>
<dbReference type="InterPro" id="IPR000488">
    <property type="entry name" value="Death_dom"/>
</dbReference>
<feature type="domain" description="Death" evidence="9">
    <location>
        <begin position="319"/>
        <end position="397"/>
    </location>
</feature>
<feature type="disulfide bond" evidence="6">
    <location>
        <begin position="124"/>
        <end position="142"/>
    </location>
</feature>
<feature type="domain" description="TNFR-Cys" evidence="10">
    <location>
        <begin position="60"/>
        <end position="103"/>
    </location>
</feature>
<dbReference type="PROSITE" id="PS50017">
    <property type="entry name" value="DEATH_DOMAIN"/>
    <property type="match status" value="1"/>
</dbReference>
<evidence type="ECO:0000256" key="5">
    <source>
        <dbReference type="ARBA" id="ARBA00023180"/>
    </source>
</evidence>
<dbReference type="SUPFAM" id="SSF57586">
    <property type="entry name" value="TNF receptor-like"/>
    <property type="match status" value="2"/>
</dbReference>
<dbReference type="GO" id="GO:0007266">
    <property type="term" value="P:Rho protein signal transduction"/>
    <property type="evidence" value="ECO:0007669"/>
    <property type="project" value="TreeGrafter"/>
</dbReference>
<dbReference type="GO" id="GO:0015026">
    <property type="term" value="F:coreceptor activity"/>
    <property type="evidence" value="ECO:0007669"/>
    <property type="project" value="TreeGrafter"/>
</dbReference>
<comment type="caution">
    <text evidence="6">Lacks conserved residue(s) required for the propagation of feature annotation.</text>
</comment>
<evidence type="ECO:0000256" key="6">
    <source>
        <dbReference type="PROSITE-ProRule" id="PRU00206"/>
    </source>
</evidence>
<dbReference type="PANTHER" id="PTHR46605">
    <property type="entry name" value="TUMOR NECROSIS FACTOR RECEPTOR"/>
    <property type="match status" value="1"/>
</dbReference>
<feature type="transmembrane region" description="Helical" evidence="7">
    <location>
        <begin position="242"/>
        <end position="267"/>
    </location>
</feature>
<proteinExistence type="predicted"/>
<evidence type="ECO:0000256" key="8">
    <source>
        <dbReference type="SAM" id="SignalP"/>
    </source>
</evidence>
<dbReference type="Gene3D" id="1.10.533.10">
    <property type="entry name" value="Death Domain, Fas"/>
    <property type="match status" value="1"/>
</dbReference>
<evidence type="ECO:0000256" key="7">
    <source>
        <dbReference type="SAM" id="Phobius"/>
    </source>
</evidence>
<feature type="repeat" description="TNFR-Cys" evidence="6">
    <location>
        <begin position="144"/>
        <end position="181"/>
    </location>
</feature>
<keyword evidence="7" id="KW-0812">Transmembrane</keyword>
<evidence type="ECO:0000256" key="1">
    <source>
        <dbReference type="ARBA" id="ARBA00022703"/>
    </source>
</evidence>
<feature type="disulfide bond" evidence="6">
    <location>
        <begin position="85"/>
        <end position="103"/>
    </location>
</feature>
<dbReference type="InterPro" id="IPR001368">
    <property type="entry name" value="TNFR/NGFR_Cys_rich_reg"/>
</dbReference>
<dbReference type="AlphaFoldDB" id="A0A9X0DCP8"/>
<reference evidence="11" key="1">
    <citation type="submission" date="2023-01" db="EMBL/GenBank/DDBJ databases">
        <title>Genome assembly of the deep-sea coral Lophelia pertusa.</title>
        <authorList>
            <person name="Herrera S."/>
            <person name="Cordes E."/>
        </authorList>
    </citation>
    <scope>NUCLEOTIDE SEQUENCE</scope>
    <source>
        <strain evidence="11">USNM1676648</strain>
        <tissue evidence="11">Polyp</tissue>
    </source>
</reference>
<dbReference type="Pfam" id="PF00531">
    <property type="entry name" value="Death"/>
    <property type="match status" value="1"/>
</dbReference>
<keyword evidence="1" id="KW-0053">Apoptosis</keyword>
<dbReference type="PROSITE" id="PS00652">
    <property type="entry name" value="TNFR_NGFR_1"/>
    <property type="match status" value="1"/>
</dbReference>
<name>A0A9X0DCP8_9CNID</name>
<dbReference type="SUPFAM" id="SSF47986">
    <property type="entry name" value="DEATH domain"/>
    <property type="match status" value="1"/>
</dbReference>
<keyword evidence="2 8" id="KW-0732">Signal</keyword>
<feature type="signal peptide" evidence="8">
    <location>
        <begin position="1"/>
        <end position="18"/>
    </location>
</feature>
<dbReference type="Gene3D" id="2.10.50.10">
    <property type="entry name" value="Tumor Necrosis Factor Receptor, subunit A, domain 2"/>
    <property type="match status" value="3"/>
</dbReference>
<dbReference type="InterPro" id="IPR052302">
    <property type="entry name" value="Neurotrophin_rcpt-DD"/>
</dbReference>